<evidence type="ECO:0000313" key="2">
    <source>
        <dbReference type="EMBL" id="KAG9439609.1"/>
    </source>
</evidence>
<dbReference type="GO" id="GO:0003676">
    <property type="term" value="F:nucleic acid binding"/>
    <property type="evidence" value="ECO:0007669"/>
    <property type="project" value="InterPro"/>
</dbReference>
<feature type="compositionally biased region" description="Polar residues" evidence="1">
    <location>
        <begin position="147"/>
        <end position="158"/>
    </location>
</feature>
<name>A0AAV7DSY3_ARIFI</name>
<proteinExistence type="predicted"/>
<feature type="region of interest" description="Disordered" evidence="1">
    <location>
        <begin position="146"/>
        <end position="196"/>
    </location>
</feature>
<organism evidence="2 3">
    <name type="scientific">Aristolochia fimbriata</name>
    <name type="common">White veined hardy Dutchman's pipe vine</name>
    <dbReference type="NCBI Taxonomy" id="158543"/>
    <lineage>
        <taxon>Eukaryota</taxon>
        <taxon>Viridiplantae</taxon>
        <taxon>Streptophyta</taxon>
        <taxon>Embryophyta</taxon>
        <taxon>Tracheophyta</taxon>
        <taxon>Spermatophyta</taxon>
        <taxon>Magnoliopsida</taxon>
        <taxon>Magnoliidae</taxon>
        <taxon>Piperales</taxon>
        <taxon>Aristolochiaceae</taxon>
        <taxon>Aristolochia</taxon>
    </lineage>
</organism>
<keyword evidence="3" id="KW-1185">Reference proteome</keyword>
<accession>A0AAV7DSY3</accession>
<dbReference type="SUPFAM" id="SSF57756">
    <property type="entry name" value="Retrovirus zinc finger-like domains"/>
    <property type="match status" value="1"/>
</dbReference>
<reference evidence="2 3" key="1">
    <citation type="submission" date="2021-07" db="EMBL/GenBank/DDBJ databases">
        <title>The Aristolochia fimbriata genome: insights into angiosperm evolution, floral development and chemical biosynthesis.</title>
        <authorList>
            <person name="Jiao Y."/>
        </authorList>
    </citation>
    <scope>NUCLEOTIDE SEQUENCE [LARGE SCALE GENOMIC DNA]</scope>
    <source>
        <strain evidence="2">IBCAS-2021</strain>
        <tissue evidence="2">Leaf</tissue>
    </source>
</reference>
<dbReference type="EMBL" id="JAINDJ010000008">
    <property type="protein sequence ID" value="KAG9439609.1"/>
    <property type="molecule type" value="Genomic_DNA"/>
</dbReference>
<sequence length="314" mass="34079">MRHALNLDSVNCPALLNWMNWSLNFALVRGFDPVQLRRMSCFFPLVSRECSCPSEAQALRSHKVVSESKKLCTISCTDDGNGIMEAPDELGEVEVLGDMEPDLCKQAIRCAEAGASSVQDYDVAVRALREAWDKIVASRKKVARVSQVDSQVSGNSQGDDFMQSEVDNTPNSISFCDPQQSKARGRPRNSSLKQSVEKTAKSVKCSLCKEPGHDKTSCPRLRSIGGSFGTSGGMMLDPSPSDLRAHNMLGADPSGFSDGILCLSLGDHFDTNGTHGLSSFGPNSFFQITNLTNPRLFNVNEEFSMTGTRTSPGP</sequence>
<dbReference type="InterPro" id="IPR036875">
    <property type="entry name" value="Znf_CCHC_sf"/>
</dbReference>
<gene>
    <name evidence="2" type="ORF">H6P81_019774</name>
</gene>
<dbReference type="Proteomes" id="UP000825729">
    <property type="component" value="Unassembled WGS sequence"/>
</dbReference>
<evidence type="ECO:0000313" key="3">
    <source>
        <dbReference type="Proteomes" id="UP000825729"/>
    </source>
</evidence>
<dbReference type="AlphaFoldDB" id="A0AAV7DSY3"/>
<comment type="caution">
    <text evidence="2">The sequence shown here is derived from an EMBL/GenBank/DDBJ whole genome shotgun (WGS) entry which is preliminary data.</text>
</comment>
<evidence type="ECO:0000256" key="1">
    <source>
        <dbReference type="SAM" id="MobiDB-lite"/>
    </source>
</evidence>
<feature type="compositionally biased region" description="Polar residues" evidence="1">
    <location>
        <begin position="165"/>
        <end position="194"/>
    </location>
</feature>
<protein>
    <submittedName>
        <fullName evidence="2">Uncharacterized protein</fullName>
    </submittedName>
</protein>
<dbReference type="GO" id="GO:0008270">
    <property type="term" value="F:zinc ion binding"/>
    <property type="evidence" value="ECO:0007669"/>
    <property type="project" value="InterPro"/>
</dbReference>